<keyword evidence="3" id="KW-1185">Reference proteome</keyword>
<dbReference type="AlphaFoldDB" id="A0AAN9BX71"/>
<feature type="region of interest" description="Disordered" evidence="1">
    <location>
        <begin position="282"/>
        <end position="399"/>
    </location>
</feature>
<proteinExistence type="predicted"/>
<feature type="compositionally biased region" description="Low complexity" evidence="1">
    <location>
        <begin position="302"/>
        <end position="317"/>
    </location>
</feature>
<feature type="compositionally biased region" description="Polar residues" evidence="1">
    <location>
        <begin position="286"/>
        <end position="301"/>
    </location>
</feature>
<evidence type="ECO:0000256" key="1">
    <source>
        <dbReference type="SAM" id="MobiDB-lite"/>
    </source>
</evidence>
<accession>A0AAN9BX71</accession>
<feature type="compositionally biased region" description="Polar residues" evidence="1">
    <location>
        <begin position="318"/>
        <end position="334"/>
    </location>
</feature>
<comment type="caution">
    <text evidence="2">The sequence shown here is derived from an EMBL/GenBank/DDBJ whole genome shotgun (WGS) entry which is preliminary data.</text>
</comment>
<dbReference type="Proteomes" id="UP001374579">
    <property type="component" value="Unassembled WGS sequence"/>
</dbReference>
<protein>
    <submittedName>
        <fullName evidence="2">Uncharacterized protein</fullName>
    </submittedName>
</protein>
<gene>
    <name evidence="2" type="ORF">V1264_012149</name>
</gene>
<feature type="region of interest" description="Disordered" evidence="1">
    <location>
        <begin position="512"/>
        <end position="548"/>
    </location>
</feature>
<evidence type="ECO:0000313" key="2">
    <source>
        <dbReference type="EMBL" id="KAK7112749.1"/>
    </source>
</evidence>
<evidence type="ECO:0000313" key="3">
    <source>
        <dbReference type="Proteomes" id="UP001374579"/>
    </source>
</evidence>
<name>A0AAN9BX71_9CAEN</name>
<sequence>MPKRKEQNKPKAVNSEWEDKTSVLWPSNSTTEDVTVVVEKCISKLGLSEIHRSTEPDDHLDEQIKAYIHQRLELGEPGEARLEGLQSLVRQAREQVSQSKQYLHKTHDALEKKVEKLHTYTQAPQGWLVDLCSLHKEILLHLTPTFPTEDPCDEVMTAAKETLLLQLSVDELHVPPRLIVTEIRARKLDSDSTRDGESRPKAEKIGERVLTHSGAGGIKETQASSSEIGAVEDDVQLSSAKAEGNKKSSQSTKRVTGKGLKSSALNRVTTKESISPLATKLLANNKPGSSHADQITGSDLQSSSSKRVSGKESGSSSTKRATSMDSESQSQSVKRGTRREPHSSAMDEVVTNKPGSSDGDQFTRKKSSSSFKRITAGESVSMSTQRLTPVESQTSSMERVTTKELSSSCAFLKLCPCPKDSLVNGCSSPVVSVTEVASDAANEISYPGASSASVLVAPLHFTQDCLGHNKTHNARQYSTISLLQHLLDWSEETQNHKEEEKRLCHTTERLNIDLNSGHNKPSHEHPHTISSSINKPRTSKTHKDDLAASSDRMDMRVVRVSKEALLPESSEKRVSIQGHYLRGDGEEPLRFMVFLYRDERPDTEILTSKTVLCGTYVRDMLTTRKRLRWKFRHEF</sequence>
<feature type="region of interest" description="Disordered" evidence="1">
    <location>
        <begin position="1"/>
        <end position="25"/>
    </location>
</feature>
<feature type="region of interest" description="Disordered" evidence="1">
    <location>
        <begin position="188"/>
        <end position="268"/>
    </location>
</feature>
<organism evidence="2 3">
    <name type="scientific">Littorina saxatilis</name>
    <dbReference type="NCBI Taxonomy" id="31220"/>
    <lineage>
        <taxon>Eukaryota</taxon>
        <taxon>Metazoa</taxon>
        <taxon>Spiralia</taxon>
        <taxon>Lophotrochozoa</taxon>
        <taxon>Mollusca</taxon>
        <taxon>Gastropoda</taxon>
        <taxon>Caenogastropoda</taxon>
        <taxon>Littorinimorpha</taxon>
        <taxon>Littorinoidea</taxon>
        <taxon>Littorinidae</taxon>
        <taxon>Littorina</taxon>
    </lineage>
</organism>
<reference evidence="2 3" key="1">
    <citation type="submission" date="2024-02" db="EMBL/GenBank/DDBJ databases">
        <title>Chromosome-scale genome assembly of the rough periwinkle Littorina saxatilis.</title>
        <authorList>
            <person name="De Jode A."/>
            <person name="Faria R."/>
            <person name="Formenti G."/>
            <person name="Sims Y."/>
            <person name="Smith T.P."/>
            <person name="Tracey A."/>
            <person name="Wood J.M.D."/>
            <person name="Zagrodzka Z.B."/>
            <person name="Johannesson K."/>
            <person name="Butlin R.K."/>
            <person name="Leder E.H."/>
        </authorList>
    </citation>
    <scope>NUCLEOTIDE SEQUENCE [LARGE SCALE GENOMIC DNA]</scope>
    <source>
        <strain evidence="2">Snail1</strain>
        <tissue evidence="2">Muscle</tissue>
    </source>
</reference>
<dbReference type="EMBL" id="JBAMIC010000002">
    <property type="protein sequence ID" value="KAK7112749.1"/>
    <property type="molecule type" value="Genomic_DNA"/>
</dbReference>
<feature type="compositionally biased region" description="Polar residues" evidence="1">
    <location>
        <begin position="378"/>
        <end position="399"/>
    </location>
</feature>
<feature type="compositionally biased region" description="Basic and acidic residues" evidence="1">
    <location>
        <begin position="188"/>
        <end position="210"/>
    </location>
</feature>